<protein>
    <recommendedName>
        <fullName evidence="2">DNA-binding protein</fullName>
    </recommendedName>
</protein>
<sequence>MSTPNITPELCTVAAFADMCGVSYAEAEQWAEDGTIPSLDMGTFRMVNLARFRADLLKGKNTFDAGDYRHA</sequence>
<dbReference type="AlphaFoldDB" id="A0A6A9JQD3"/>
<name>A0A6A9JQD3_PSEAI</name>
<organism evidence="1">
    <name type="scientific">Pseudomonas aeruginosa</name>
    <dbReference type="NCBI Taxonomy" id="287"/>
    <lineage>
        <taxon>Bacteria</taxon>
        <taxon>Pseudomonadati</taxon>
        <taxon>Pseudomonadota</taxon>
        <taxon>Gammaproteobacteria</taxon>
        <taxon>Pseudomonadales</taxon>
        <taxon>Pseudomonadaceae</taxon>
        <taxon>Pseudomonas</taxon>
    </lineage>
</organism>
<evidence type="ECO:0000313" key="1">
    <source>
        <dbReference type="EMBL" id="MUI58040.1"/>
    </source>
</evidence>
<gene>
    <name evidence="1" type="ORF">GNQ20_09540</name>
</gene>
<accession>A0A6A9JQD3</accession>
<dbReference type="RefSeq" id="WP_128662593.1">
    <property type="nucleotide sequence ID" value="NZ_CP115287.1"/>
</dbReference>
<proteinExistence type="predicted"/>
<dbReference type="EMBL" id="WOAJ01000003">
    <property type="protein sequence ID" value="MUI58040.1"/>
    <property type="molecule type" value="Genomic_DNA"/>
</dbReference>
<comment type="caution">
    <text evidence="1">The sequence shown here is derived from an EMBL/GenBank/DDBJ whole genome shotgun (WGS) entry which is preliminary data.</text>
</comment>
<reference evidence="1" key="1">
    <citation type="submission" date="2019-11" db="EMBL/GenBank/DDBJ databases">
        <title>Genomes of ocular Pseudomonas aeruginosa isolates.</title>
        <authorList>
            <person name="Khan M."/>
            <person name="Rice S.A."/>
            <person name="Willcox M.D.P."/>
            <person name="Stapleton F."/>
        </authorList>
    </citation>
    <scope>NUCLEOTIDE SEQUENCE</scope>
    <source>
        <strain evidence="1">PA206</strain>
    </source>
</reference>
<evidence type="ECO:0008006" key="2">
    <source>
        <dbReference type="Google" id="ProtNLM"/>
    </source>
</evidence>